<dbReference type="SUPFAM" id="SSF50965">
    <property type="entry name" value="Galactose oxidase, central domain"/>
    <property type="match status" value="2"/>
</dbReference>
<dbReference type="InterPro" id="IPR015915">
    <property type="entry name" value="Kelch-typ_b-propeller"/>
</dbReference>
<evidence type="ECO:0000256" key="1">
    <source>
        <dbReference type="SAM" id="MobiDB-lite"/>
    </source>
</evidence>
<dbReference type="InParanoid" id="A0A1X7T2Y9"/>
<dbReference type="EnsemblMetazoa" id="Aqu2.1.08731_001">
    <property type="protein sequence ID" value="Aqu2.1.08731_001"/>
    <property type="gene ID" value="Aqu2.1.08731"/>
</dbReference>
<accession>A0A1X7T2Y9</accession>
<feature type="region of interest" description="Disordered" evidence="1">
    <location>
        <begin position="277"/>
        <end position="321"/>
    </location>
</feature>
<dbReference type="InterPro" id="IPR011043">
    <property type="entry name" value="Gal_Oxase/kelch_b-propeller"/>
</dbReference>
<dbReference type="Gene3D" id="2.120.10.80">
    <property type="entry name" value="Kelch-type beta propeller"/>
    <property type="match status" value="1"/>
</dbReference>
<name>A0A1X7T2Y9_AMPQE</name>
<reference evidence="2" key="1">
    <citation type="submission" date="2017-05" db="UniProtKB">
        <authorList>
            <consortium name="EnsemblMetazoa"/>
        </authorList>
    </citation>
    <scope>IDENTIFICATION</scope>
</reference>
<proteinExistence type="predicted"/>
<organism evidence="2">
    <name type="scientific">Amphimedon queenslandica</name>
    <name type="common">Sponge</name>
    <dbReference type="NCBI Taxonomy" id="400682"/>
    <lineage>
        <taxon>Eukaryota</taxon>
        <taxon>Metazoa</taxon>
        <taxon>Porifera</taxon>
        <taxon>Demospongiae</taxon>
        <taxon>Heteroscleromorpha</taxon>
        <taxon>Haplosclerida</taxon>
        <taxon>Niphatidae</taxon>
        <taxon>Amphimedon</taxon>
    </lineage>
</organism>
<dbReference type="OrthoDB" id="9998912at2759"/>
<protein>
    <submittedName>
        <fullName evidence="2">Uncharacterized protein</fullName>
    </submittedName>
</protein>
<evidence type="ECO:0000313" key="2">
    <source>
        <dbReference type="EnsemblMetazoa" id="Aqu2.1.08731_001"/>
    </source>
</evidence>
<sequence length="441" mass="48617">MSWTQLHPNDESMMKKGYGGMLSLEFEGTDYLFIVGGVGTTPAVNHPQFQYSRIKDGRVSTNEQLLYNLSNGQFTVPSVSGQCCPPNSEFTINKVNQNKGIMFGGLVINDDGLPTVTNNVYIFNVTHNIIHWESIKKGSISGERLWTKERYDHASAIINGDSTSPALVVIGGRDNNNQVVTKCLLFDNITTGHFSCKKIPLPEFVTGRYFHSLTAVTMSPHCVWLVIVGGYKKLEWIDVGVGEDTNRLIMIIELVYIEAGEWIVQSVLDGNDLTSKKYQEKSLQRNPPPPPSTDPTTPSSSSNVVHESTSVSSTGGASPSATVDVNKVKKVIEDVLVSHYAALNSLPKKSLTGLVNQLYTAKLISNEVREAPSMEECIDEFKSSLSFKRKLPKVEEHCQKFLNSFIAVRGSYADAAEALGEDWIEALQNELGLDFNISIDD</sequence>
<feature type="compositionally biased region" description="Low complexity" evidence="1">
    <location>
        <begin position="294"/>
        <end position="314"/>
    </location>
</feature>
<dbReference type="AlphaFoldDB" id="A0A1X7T2Y9"/>